<evidence type="ECO:0000256" key="16">
    <source>
        <dbReference type="SAM" id="Coils"/>
    </source>
</evidence>
<dbReference type="GO" id="GO:0060271">
    <property type="term" value="P:cilium assembly"/>
    <property type="evidence" value="ECO:0007669"/>
    <property type="project" value="InterPro"/>
</dbReference>
<evidence type="ECO:0000256" key="13">
    <source>
        <dbReference type="ARBA" id="ARBA00055755"/>
    </source>
</evidence>
<evidence type="ECO:0000256" key="3">
    <source>
        <dbReference type="ARBA" id="ARBA00022553"/>
    </source>
</evidence>
<evidence type="ECO:0000256" key="15">
    <source>
        <dbReference type="ARBA" id="ARBA00079903"/>
    </source>
</evidence>
<dbReference type="PANTHER" id="PTHR15614:SF2">
    <property type="entry name" value="INTRAFLAGELLAR TRANSPORT PROTEIN 81 HOMOLOG"/>
    <property type="match status" value="1"/>
</dbReference>
<protein>
    <recommendedName>
        <fullName evidence="14">Intraflagellar transport protein 81 homolog</fullName>
    </recommendedName>
    <alternativeName>
        <fullName evidence="15">Carnitine deficiency-associated protein expressed in ventricle 1</fullName>
    </alternativeName>
</protein>
<dbReference type="EMBL" id="JARGDH010000003">
    <property type="protein sequence ID" value="KAL0274161.1"/>
    <property type="molecule type" value="Genomic_DNA"/>
</dbReference>
<evidence type="ECO:0000256" key="11">
    <source>
        <dbReference type="ARBA" id="ARBA00023273"/>
    </source>
</evidence>
<dbReference type="FunFam" id="1.10.418.70:FF:000001">
    <property type="entry name" value="Intraflagellar transport protein 81 homolog"/>
    <property type="match status" value="1"/>
</dbReference>
<dbReference type="GO" id="GO:0007283">
    <property type="term" value="P:spermatogenesis"/>
    <property type="evidence" value="ECO:0007669"/>
    <property type="project" value="UniProtKB-KW"/>
</dbReference>
<keyword evidence="7" id="KW-0007">Acetylation</keyword>
<gene>
    <name evidence="18" type="ORF">PYX00_006652</name>
</gene>
<keyword evidence="11" id="KW-0966">Cell projection</keyword>
<keyword evidence="8 16" id="KW-0175">Coiled coil</keyword>
<evidence type="ECO:0000256" key="8">
    <source>
        <dbReference type="ARBA" id="ARBA00023054"/>
    </source>
</evidence>
<evidence type="ECO:0000256" key="9">
    <source>
        <dbReference type="ARBA" id="ARBA00023069"/>
    </source>
</evidence>
<evidence type="ECO:0000256" key="7">
    <source>
        <dbReference type="ARBA" id="ARBA00022990"/>
    </source>
</evidence>
<dbReference type="PANTHER" id="PTHR15614">
    <property type="entry name" value="INTRAFLAGELLAR TRANSPORT PROTEIN 81 HOMOLOG"/>
    <property type="match status" value="1"/>
</dbReference>
<comment type="caution">
    <text evidence="18">The sequence shown here is derived from an EMBL/GenBank/DDBJ whole genome shotgun (WGS) entry which is preliminary data.</text>
</comment>
<comment type="function">
    <text evidence="13">Component of the intraflagellar transport (IFT) complex B: together with IFT74, forms a tubulin-binding module that specifically mediates transport of tubulin within the cilium. Binds tubulin via its CH (calponin-homology)-like region. Required for ciliogenesis. Required for proper regulation of SHH signaling. Plays an important role during spermatogenesis by modulating the assembly and elongation of the sperm flagella.</text>
</comment>
<dbReference type="GO" id="GO:0015631">
    <property type="term" value="F:tubulin binding"/>
    <property type="evidence" value="ECO:0007669"/>
    <property type="project" value="InterPro"/>
</dbReference>
<evidence type="ECO:0000313" key="18">
    <source>
        <dbReference type="EMBL" id="KAL0274161.1"/>
    </source>
</evidence>
<evidence type="ECO:0000256" key="2">
    <source>
        <dbReference type="ARBA" id="ARBA00022490"/>
    </source>
</evidence>
<feature type="coiled-coil region" evidence="16">
    <location>
        <begin position="308"/>
        <end position="388"/>
    </location>
</feature>
<dbReference type="InterPro" id="IPR043016">
    <property type="entry name" value="IFT81_N_sf"/>
</dbReference>
<feature type="coiled-coil region" evidence="16">
    <location>
        <begin position="535"/>
        <end position="619"/>
    </location>
</feature>
<dbReference type="InterPro" id="IPR041146">
    <property type="entry name" value="IFT81_CH"/>
</dbReference>
<dbReference type="InterPro" id="IPR029600">
    <property type="entry name" value="IFT81"/>
</dbReference>
<evidence type="ECO:0000256" key="1">
    <source>
        <dbReference type="ARBA" id="ARBA00004120"/>
    </source>
</evidence>
<reference evidence="18" key="1">
    <citation type="journal article" date="2024" name="Gigascience">
        <title>Chromosome-level genome of the poultry shaft louse Menopon gallinae provides insight into the host-switching and adaptive evolution of parasitic lice.</title>
        <authorList>
            <person name="Xu Y."/>
            <person name="Ma L."/>
            <person name="Liu S."/>
            <person name="Liang Y."/>
            <person name="Liu Q."/>
            <person name="He Z."/>
            <person name="Tian L."/>
            <person name="Duan Y."/>
            <person name="Cai W."/>
            <person name="Li H."/>
            <person name="Song F."/>
        </authorList>
    </citation>
    <scope>NUCLEOTIDE SEQUENCE</scope>
    <source>
        <strain evidence="18">Cailab_2023a</strain>
    </source>
</reference>
<dbReference type="GO" id="GO:0030154">
    <property type="term" value="P:cell differentiation"/>
    <property type="evidence" value="ECO:0007669"/>
    <property type="project" value="UniProtKB-KW"/>
</dbReference>
<dbReference type="Gene3D" id="1.10.418.70">
    <property type="entry name" value="Intraflagellar transport protein 81, N-terminal domain"/>
    <property type="match status" value="1"/>
</dbReference>
<evidence type="ECO:0000256" key="5">
    <source>
        <dbReference type="ARBA" id="ARBA00022794"/>
    </source>
</evidence>
<comment type="subcellular location">
    <subcellularLocation>
        <location evidence="1">Cytoplasm</location>
        <location evidence="1">Cytoskeleton</location>
        <location evidence="1">Cilium basal body</location>
    </subcellularLocation>
</comment>
<evidence type="ECO:0000256" key="4">
    <source>
        <dbReference type="ARBA" id="ARBA00022782"/>
    </source>
</evidence>
<feature type="domain" description="IFT81 calponin homology" evidence="17">
    <location>
        <begin position="5"/>
        <end position="125"/>
    </location>
</feature>
<evidence type="ECO:0000256" key="6">
    <source>
        <dbReference type="ARBA" id="ARBA00022871"/>
    </source>
</evidence>
<evidence type="ECO:0000256" key="14">
    <source>
        <dbReference type="ARBA" id="ARBA00073058"/>
    </source>
</evidence>
<sequence length="673" mass="77538">MANVQLKTIVNELNNLLKRNYNLISFDALNAEQLLQVLTDVLGEIDSQNKVDIRHEDLEETTVRILEMLRILKYKLSPGLTPSLFRQGLIQGEKKVIHSILEWLLTNMEELKKRSYLAQFLVKLDVPPEILADPDIAYLYEQYEAQIEEFKATHKENEALKDTSSSVAELRNDITAMEGEKEIVVKKIEKLQQQVENVSGIASLLQSVKKLRQEKEREKELSVQKDEHSSRLLMNEQRLRRLQGQLKELRQAAIGSTPQTVLRRLQEECSVNTYIAKEKLPQEIAAREAEVRILESVLTEPNITRSDIDDLNNMIQRVSGEINEMVERHLATQNPSEDKNAPFRQQASIIAKKKENKAEQLSELRSQLSTLEEEFEEKKNQLKEVAGDTILKGEEFKRYVNKLKARSSVYKQRRAELASLKAEAGVLVRTLEILSSKDKSVLEAIAAEESRHGVSGYIETKQTMEKVSEEEAGLDNLKGKTLEEMSNLVMQLSRRVSTKKTQLAPLIAELRPLREEFRELSSDYEEKKRIYEATSSGLENSTAKLQEEVQKLKEELDETEKKITELEFENKRAKEYVVKVAEEMKIYVSGPGHKKQSLREQLNHKISEQEKISKVLKEEQKMVKDEQSNRALQVQYWKDLEALMECKKQCLEESRKSSGIVRRERGAETLILP</sequence>
<evidence type="ECO:0000259" key="17">
    <source>
        <dbReference type="Pfam" id="PF18383"/>
    </source>
</evidence>
<dbReference type="AlphaFoldDB" id="A0AAW2HX19"/>
<organism evidence="18">
    <name type="scientific">Menopon gallinae</name>
    <name type="common">poultry shaft louse</name>
    <dbReference type="NCBI Taxonomy" id="328185"/>
    <lineage>
        <taxon>Eukaryota</taxon>
        <taxon>Metazoa</taxon>
        <taxon>Ecdysozoa</taxon>
        <taxon>Arthropoda</taxon>
        <taxon>Hexapoda</taxon>
        <taxon>Insecta</taxon>
        <taxon>Pterygota</taxon>
        <taxon>Neoptera</taxon>
        <taxon>Paraneoptera</taxon>
        <taxon>Psocodea</taxon>
        <taxon>Troctomorpha</taxon>
        <taxon>Phthiraptera</taxon>
        <taxon>Amblycera</taxon>
        <taxon>Menoponidae</taxon>
        <taxon>Menopon</taxon>
    </lineage>
</organism>
<evidence type="ECO:0000256" key="12">
    <source>
        <dbReference type="ARBA" id="ARBA00043983"/>
    </source>
</evidence>
<feature type="coiled-coil region" evidence="16">
    <location>
        <begin position="140"/>
        <end position="252"/>
    </location>
</feature>
<keyword evidence="5" id="KW-0970">Cilium biogenesis/degradation</keyword>
<dbReference type="GO" id="GO:0042073">
    <property type="term" value="P:intraciliary transport"/>
    <property type="evidence" value="ECO:0007669"/>
    <property type="project" value="InterPro"/>
</dbReference>
<accession>A0AAW2HX19</accession>
<evidence type="ECO:0000256" key="10">
    <source>
        <dbReference type="ARBA" id="ARBA00023212"/>
    </source>
</evidence>
<dbReference type="GO" id="GO:0036064">
    <property type="term" value="C:ciliary basal body"/>
    <property type="evidence" value="ECO:0007669"/>
    <property type="project" value="TreeGrafter"/>
</dbReference>
<comment type="similarity">
    <text evidence="12">Belongs to the IFT81 family.</text>
</comment>
<proteinExistence type="inferred from homology"/>
<keyword evidence="6" id="KW-0744">Spermatogenesis</keyword>
<dbReference type="GO" id="GO:0030992">
    <property type="term" value="C:intraciliary transport particle B"/>
    <property type="evidence" value="ECO:0007669"/>
    <property type="project" value="InterPro"/>
</dbReference>
<keyword evidence="9" id="KW-0969">Cilium</keyword>
<keyword evidence="4" id="KW-0221">Differentiation</keyword>
<dbReference type="Pfam" id="PF18383">
    <property type="entry name" value="IFT81_CH"/>
    <property type="match status" value="1"/>
</dbReference>
<keyword evidence="3" id="KW-0597">Phosphoprotein</keyword>
<keyword evidence="10" id="KW-0206">Cytoskeleton</keyword>
<keyword evidence="2" id="KW-0963">Cytoplasm</keyword>
<name>A0AAW2HX19_9NEOP</name>